<protein>
    <submittedName>
        <fullName evidence="2">Uncharacterized protein</fullName>
    </submittedName>
</protein>
<dbReference type="AlphaFoldDB" id="A0A2S5B8W2"/>
<feature type="compositionally biased region" description="Basic and acidic residues" evidence="1">
    <location>
        <begin position="18"/>
        <end position="27"/>
    </location>
</feature>
<feature type="compositionally biased region" description="Basic and acidic residues" evidence="1">
    <location>
        <begin position="35"/>
        <end position="46"/>
    </location>
</feature>
<name>A0A2S5B8W2_9BASI</name>
<organism evidence="2 3">
    <name type="scientific">Rhodotorula taiwanensis</name>
    <dbReference type="NCBI Taxonomy" id="741276"/>
    <lineage>
        <taxon>Eukaryota</taxon>
        <taxon>Fungi</taxon>
        <taxon>Dikarya</taxon>
        <taxon>Basidiomycota</taxon>
        <taxon>Pucciniomycotina</taxon>
        <taxon>Microbotryomycetes</taxon>
        <taxon>Sporidiobolales</taxon>
        <taxon>Sporidiobolaceae</taxon>
        <taxon>Rhodotorula</taxon>
    </lineage>
</organism>
<keyword evidence="3" id="KW-1185">Reference proteome</keyword>
<accession>A0A2S5B8W2</accession>
<feature type="compositionally biased region" description="Basic and acidic residues" evidence="1">
    <location>
        <begin position="104"/>
        <end position="119"/>
    </location>
</feature>
<feature type="compositionally biased region" description="Low complexity" evidence="1">
    <location>
        <begin position="66"/>
        <end position="78"/>
    </location>
</feature>
<dbReference type="EMBL" id="PJQD01000038">
    <property type="protein sequence ID" value="POY73212.1"/>
    <property type="molecule type" value="Genomic_DNA"/>
</dbReference>
<sequence length="133" mass="15112">MVLGPPAARQEGESGPESSRRARERLSVRRRRARREADEPLRRDQGDGTDSGEQSEGDQVPEAAPRGGVRQVQQERQGACAQARHSLREMAVLRWRGRHRHRLVKDCESHRDRGRRAGQDGRSPLRQGRLPAR</sequence>
<evidence type="ECO:0000313" key="3">
    <source>
        <dbReference type="Proteomes" id="UP000237144"/>
    </source>
</evidence>
<dbReference type="Proteomes" id="UP000237144">
    <property type="component" value="Unassembled WGS sequence"/>
</dbReference>
<comment type="caution">
    <text evidence="2">The sequence shown here is derived from an EMBL/GenBank/DDBJ whole genome shotgun (WGS) entry which is preliminary data.</text>
</comment>
<evidence type="ECO:0000256" key="1">
    <source>
        <dbReference type="SAM" id="MobiDB-lite"/>
    </source>
</evidence>
<reference evidence="2 3" key="1">
    <citation type="journal article" date="2018" name="Front. Microbiol.">
        <title>Prospects for Fungal Bioremediation of Acidic Radioactive Waste Sites: Characterization and Genome Sequence of Rhodotorula taiwanensis MD1149.</title>
        <authorList>
            <person name="Tkavc R."/>
            <person name="Matrosova V.Y."/>
            <person name="Grichenko O.E."/>
            <person name="Gostincar C."/>
            <person name="Volpe R.P."/>
            <person name="Klimenkova P."/>
            <person name="Gaidamakova E.K."/>
            <person name="Zhou C.E."/>
            <person name="Stewart B.J."/>
            <person name="Lyman M.G."/>
            <person name="Malfatti S.A."/>
            <person name="Rubinfeld B."/>
            <person name="Courtot M."/>
            <person name="Singh J."/>
            <person name="Dalgard C.L."/>
            <person name="Hamilton T."/>
            <person name="Frey K.G."/>
            <person name="Gunde-Cimerman N."/>
            <person name="Dugan L."/>
            <person name="Daly M.J."/>
        </authorList>
    </citation>
    <scope>NUCLEOTIDE SEQUENCE [LARGE SCALE GENOMIC DNA]</scope>
    <source>
        <strain evidence="2 3">MD1149</strain>
    </source>
</reference>
<proteinExistence type="predicted"/>
<gene>
    <name evidence="2" type="ORF">BMF94_3545</name>
</gene>
<feature type="region of interest" description="Disordered" evidence="1">
    <location>
        <begin position="1"/>
        <end position="133"/>
    </location>
</feature>
<evidence type="ECO:0000313" key="2">
    <source>
        <dbReference type="EMBL" id="POY73212.1"/>
    </source>
</evidence>